<dbReference type="Proteomes" id="UP000038045">
    <property type="component" value="Unplaced"/>
</dbReference>
<evidence type="ECO:0000256" key="2">
    <source>
        <dbReference type="ARBA" id="ARBA00004922"/>
    </source>
</evidence>
<dbReference type="PANTHER" id="PTHR23033:SF14">
    <property type="entry name" value="GLYCOPROTEIN-N-ACETYLGALACTOSAMINE 3-BETA-GALACTOSYLTRANSFERASE 1-RELATED"/>
    <property type="match status" value="1"/>
</dbReference>
<keyword evidence="5" id="KW-0328">Glycosyltransferase</keyword>
<dbReference type="STRING" id="131310.A0A0N4Z6X5"/>
<keyword evidence="9" id="KW-0735">Signal-anchor</keyword>
<evidence type="ECO:0000256" key="5">
    <source>
        <dbReference type="ARBA" id="ARBA00022676"/>
    </source>
</evidence>
<evidence type="ECO:0000256" key="4">
    <source>
        <dbReference type="ARBA" id="ARBA00012557"/>
    </source>
</evidence>
<evidence type="ECO:0000256" key="3">
    <source>
        <dbReference type="ARBA" id="ARBA00006462"/>
    </source>
</evidence>
<comment type="similarity">
    <text evidence="3">Belongs to the glycosyltransferase 31 family. Beta3-Gal-T subfamily.</text>
</comment>
<dbReference type="PANTHER" id="PTHR23033">
    <property type="entry name" value="BETA1,3-GALACTOSYLTRANSFERASE"/>
    <property type="match status" value="1"/>
</dbReference>
<keyword evidence="10" id="KW-1133">Transmembrane helix</keyword>
<evidence type="ECO:0000256" key="7">
    <source>
        <dbReference type="ARBA" id="ARBA00022692"/>
    </source>
</evidence>
<keyword evidence="7" id="KW-0812">Transmembrane</keyword>
<keyword evidence="13" id="KW-1185">Reference proteome</keyword>
<keyword evidence="6" id="KW-0808">Transferase</keyword>
<comment type="subcellular location">
    <subcellularLocation>
        <location evidence="1">Membrane</location>
        <topology evidence="1">Single-pass type II membrane protein</topology>
    </subcellularLocation>
</comment>
<reference evidence="14" key="1">
    <citation type="submission" date="2017-02" db="UniProtKB">
        <authorList>
            <consortium name="WormBaseParasite"/>
        </authorList>
    </citation>
    <scope>IDENTIFICATION</scope>
</reference>
<dbReference type="GO" id="GO:0016263">
    <property type="term" value="F:glycoprotein-N-acetylgalactosamine 3-beta-galactosyltransferase activity"/>
    <property type="evidence" value="ECO:0007669"/>
    <property type="project" value="UniProtKB-EC"/>
</dbReference>
<keyword evidence="11" id="KW-0472">Membrane</keyword>
<dbReference type="AlphaFoldDB" id="A0A0N4Z6X5"/>
<keyword evidence="8" id="KW-0547">Nucleotide-binding</keyword>
<dbReference type="InterPro" id="IPR026050">
    <property type="entry name" value="C1GALT1/C1GALT1_chp1"/>
</dbReference>
<evidence type="ECO:0000256" key="11">
    <source>
        <dbReference type="ARBA" id="ARBA00023136"/>
    </source>
</evidence>
<evidence type="ECO:0000256" key="9">
    <source>
        <dbReference type="ARBA" id="ARBA00022968"/>
    </source>
</evidence>
<dbReference type="EC" id="2.4.1.122" evidence="4"/>
<dbReference type="UniPathway" id="UPA00378"/>
<dbReference type="Pfam" id="PF02434">
    <property type="entry name" value="Fringe"/>
    <property type="match status" value="1"/>
</dbReference>
<comment type="pathway">
    <text evidence="2">Protein modification; protein glycosylation.</text>
</comment>
<evidence type="ECO:0000313" key="14">
    <source>
        <dbReference type="WBParaSite" id="PTRK_0000293100.1"/>
    </source>
</evidence>
<evidence type="ECO:0000259" key="12">
    <source>
        <dbReference type="Pfam" id="PF02434"/>
    </source>
</evidence>
<evidence type="ECO:0000256" key="1">
    <source>
        <dbReference type="ARBA" id="ARBA00004606"/>
    </source>
</evidence>
<organism evidence="13 14">
    <name type="scientific">Parastrongyloides trichosuri</name>
    <name type="common">Possum-specific nematode worm</name>
    <dbReference type="NCBI Taxonomy" id="131310"/>
    <lineage>
        <taxon>Eukaryota</taxon>
        <taxon>Metazoa</taxon>
        <taxon>Ecdysozoa</taxon>
        <taxon>Nematoda</taxon>
        <taxon>Chromadorea</taxon>
        <taxon>Rhabditida</taxon>
        <taxon>Tylenchina</taxon>
        <taxon>Panagrolaimomorpha</taxon>
        <taxon>Strongyloidoidea</taxon>
        <taxon>Strongyloididae</taxon>
        <taxon>Parastrongyloides</taxon>
    </lineage>
</organism>
<dbReference type="Gene3D" id="3.90.550.50">
    <property type="match status" value="1"/>
</dbReference>
<dbReference type="WBParaSite" id="PTRK_0000293100.1">
    <property type="protein sequence ID" value="PTRK_0000293100.1"/>
    <property type="gene ID" value="PTRK_0000293100"/>
</dbReference>
<proteinExistence type="inferred from homology"/>
<name>A0A0N4Z6X5_PARTI</name>
<dbReference type="InterPro" id="IPR003378">
    <property type="entry name" value="Fringe-like_glycosylTrfase"/>
</dbReference>
<protein>
    <recommendedName>
        <fullName evidence="4">N-acetylgalactosaminide beta-1,3-galactosyltransferase</fullName>
        <ecNumber evidence="4">2.4.1.122</ecNumber>
    </recommendedName>
</protein>
<evidence type="ECO:0000256" key="8">
    <source>
        <dbReference type="ARBA" id="ARBA00022741"/>
    </source>
</evidence>
<dbReference type="GO" id="GO:0016020">
    <property type="term" value="C:membrane"/>
    <property type="evidence" value="ECO:0007669"/>
    <property type="project" value="UniProtKB-SubCell"/>
</dbReference>
<sequence>MVKGHSNQIDQGVLFNNSFDDSVFKILNHQMMRQVKIFCIVLTSNVNTERCLLQKNTWLKRCNNFIFGSGVENSSIPTFKAYHNDGYSFSFGKMKNTLKHVWEKYGDKYDWYIKADDDTYVVMENLRAYLINEDPDKHGYHGFRMHVGESDPHTYMSGGAGYVMSRKSVKSLVETGLDNSKYCRQVDEAFDDLEIGNCLEKLGAKPGISLDSKDRILFSPLDPPRQISPVIDGFKQGFINMARFHYETSINSMADFPITFHYVRGELMYALEYFLYHMEVIGKNSRLNRMEFGDNLFTSIKVNKKLGLIKQFSKYNFKK</sequence>
<evidence type="ECO:0000256" key="10">
    <source>
        <dbReference type="ARBA" id="ARBA00022989"/>
    </source>
</evidence>
<dbReference type="GO" id="GO:0000166">
    <property type="term" value="F:nucleotide binding"/>
    <property type="evidence" value="ECO:0007669"/>
    <property type="project" value="UniProtKB-KW"/>
</dbReference>
<feature type="domain" description="Fringe-like glycosyltransferase" evidence="12">
    <location>
        <begin position="37"/>
        <end position="205"/>
    </location>
</feature>
<evidence type="ECO:0000313" key="13">
    <source>
        <dbReference type="Proteomes" id="UP000038045"/>
    </source>
</evidence>
<accession>A0A0N4Z6X5</accession>
<evidence type="ECO:0000256" key="6">
    <source>
        <dbReference type="ARBA" id="ARBA00022679"/>
    </source>
</evidence>